<dbReference type="Proteomes" id="UP000006753">
    <property type="component" value="Unassembled WGS sequence"/>
</dbReference>
<feature type="compositionally biased region" description="Basic and acidic residues" evidence="1">
    <location>
        <begin position="82"/>
        <end position="96"/>
    </location>
</feature>
<evidence type="ECO:0000256" key="1">
    <source>
        <dbReference type="SAM" id="MobiDB-lite"/>
    </source>
</evidence>
<dbReference type="HOGENOM" id="CLU_1611127_0_0_1"/>
<name>K1WX65_MARBU</name>
<dbReference type="AlphaFoldDB" id="K1WX65"/>
<gene>
    <name evidence="2" type="ORF">MBM_04492</name>
</gene>
<feature type="compositionally biased region" description="Basic and acidic residues" evidence="1">
    <location>
        <begin position="26"/>
        <end position="37"/>
    </location>
</feature>
<reference evidence="2 3" key="1">
    <citation type="journal article" date="2012" name="BMC Genomics">
        <title>Sequencing the genome of Marssonina brunnea reveals fungus-poplar co-evolution.</title>
        <authorList>
            <person name="Zhu S."/>
            <person name="Cao Y.-Z."/>
            <person name="Jiang C."/>
            <person name="Tan B.-Y."/>
            <person name="Wang Z."/>
            <person name="Feng S."/>
            <person name="Zhang L."/>
            <person name="Su X.-H."/>
            <person name="Brejova B."/>
            <person name="Vinar T."/>
            <person name="Xu M."/>
            <person name="Wang M.-X."/>
            <person name="Zhang S.-G."/>
            <person name="Huang M.-R."/>
            <person name="Wu R."/>
            <person name="Zhou Y."/>
        </authorList>
    </citation>
    <scope>NUCLEOTIDE SEQUENCE [LARGE SCALE GENOMIC DNA]</scope>
    <source>
        <strain evidence="2 3">MB_m1</strain>
    </source>
</reference>
<dbReference type="KEGG" id="mbe:MBM_04492"/>
<dbReference type="EMBL" id="JH921436">
    <property type="protein sequence ID" value="EKD17631.1"/>
    <property type="molecule type" value="Genomic_DNA"/>
</dbReference>
<dbReference type="InParanoid" id="K1WX65"/>
<evidence type="ECO:0000313" key="3">
    <source>
        <dbReference type="Proteomes" id="UP000006753"/>
    </source>
</evidence>
<protein>
    <submittedName>
        <fullName evidence="2">Uncharacterized protein</fullName>
    </submittedName>
</protein>
<feature type="region of interest" description="Disordered" evidence="1">
    <location>
        <begin position="1"/>
        <end position="124"/>
    </location>
</feature>
<proteinExistence type="predicted"/>
<evidence type="ECO:0000313" key="2">
    <source>
        <dbReference type="EMBL" id="EKD17631.1"/>
    </source>
</evidence>
<organism evidence="2 3">
    <name type="scientific">Marssonina brunnea f. sp. multigermtubi (strain MB_m1)</name>
    <name type="common">Marssonina leaf spot fungus</name>
    <dbReference type="NCBI Taxonomy" id="1072389"/>
    <lineage>
        <taxon>Eukaryota</taxon>
        <taxon>Fungi</taxon>
        <taxon>Dikarya</taxon>
        <taxon>Ascomycota</taxon>
        <taxon>Pezizomycotina</taxon>
        <taxon>Leotiomycetes</taxon>
        <taxon>Helotiales</taxon>
        <taxon>Drepanopezizaceae</taxon>
        <taxon>Drepanopeziza</taxon>
    </lineage>
</organism>
<sequence>MTTVPPEQSRAEDETPIFSAPTSNKDQARRRDDDYRYRLPVSLAAGDDQNKAPRFTRGVGEGEQLSSRFLAPQKPASSGKRGLQERESFAARERARAKQASKQASKQPLHPFHAGPDLGDPDTSQDAMQVRVLALALALHFAPDWLTDGLDWTGLSRAKTTAPEG</sequence>
<feature type="compositionally biased region" description="Low complexity" evidence="1">
    <location>
        <begin position="98"/>
        <end position="107"/>
    </location>
</feature>
<keyword evidence="3" id="KW-1185">Reference proteome</keyword>
<accession>K1WX65</accession>